<evidence type="ECO:0008006" key="3">
    <source>
        <dbReference type="Google" id="ProtNLM"/>
    </source>
</evidence>
<keyword evidence="2" id="KW-1185">Reference proteome</keyword>
<name>A0A401ZJW3_9CHLR</name>
<proteinExistence type="predicted"/>
<dbReference type="Proteomes" id="UP000287224">
    <property type="component" value="Unassembled WGS sequence"/>
</dbReference>
<evidence type="ECO:0000313" key="2">
    <source>
        <dbReference type="Proteomes" id="UP000287224"/>
    </source>
</evidence>
<accession>A0A401ZJW3</accession>
<evidence type="ECO:0000313" key="1">
    <source>
        <dbReference type="EMBL" id="GCE07143.1"/>
    </source>
</evidence>
<protein>
    <recommendedName>
        <fullName evidence="3">Haloacid dehalogenase</fullName>
    </recommendedName>
</protein>
<dbReference type="AlphaFoldDB" id="A0A401ZJW3"/>
<dbReference type="EMBL" id="BIFQ01000001">
    <property type="protein sequence ID" value="GCE07143.1"/>
    <property type="molecule type" value="Genomic_DNA"/>
</dbReference>
<gene>
    <name evidence="1" type="ORF">KDAU_44720</name>
</gene>
<sequence>MTKFYCDIDYTLCGQNYAVFHEVCVRLLGIEMAVDTARSLSSDDFLAHPAVVKIREKMGDDEFWWKYEALDFHPHVLRNCLNFKGATQTLTRLAHQYGGMHYATARYFSNPEKQARVAELTTYWLAKYRYPNPDQVAYCDGGQGKLTHLLQRARGTGEQIVLIDDSAARLVPLVDLLPAADQALFRQHIILIGIHCPWYTGLSIASWQDSEQLFTLLEGARDEQEQAHKKVS</sequence>
<comment type="caution">
    <text evidence="1">The sequence shown here is derived from an EMBL/GenBank/DDBJ whole genome shotgun (WGS) entry which is preliminary data.</text>
</comment>
<dbReference type="RefSeq" id="WP_126598166.1">
    <property type="nucleotide sequence ID" value="NZ_BIFQ01000001.1"/>
</dbReference>
<reference evidence="2" key="1">
    <citation type="submission" date="2018-12" db="EMBL/GenBank/DDBJ databases">
        <title>Tengunoibacter tsumagoiensis gen. nov., sp. nov., Dictyobacter kobayashii sp. nov., D. alpinus sp. nov., and D. joshuensis sp. nov. and description of Dictyobacteraceae fam. nov. within the order Ktedonobacterales isolated from Tengu-no-mugimeshi.</title>
        <authorList>
            <person name="Wang C.M."/>
            <person name="Zheng Y."/>
            <person name="Sakai Y."/>
            <person name="Toyoda A."/>
            <person name="Minakuchi Y."/>
            <person name="Abe K."/>
            <person name="Yokota A."/>
            <person name="Yabe S."/>
        </authorList>
    </citation>
    <scope>NUCLEOTIDE SEQUENCE [LARGE SCALE GENOMIC DNA]</scope>
    <source>
        <strain evidence="2">S-27</strain>
    </source>
</reference>
<organism evidence="1 2">
    <name type="scientific">Dictyobacter aurantiacus</name>
    <dbReference type="NCBI Taxonomy" id="1936993"/>
    <lineage>
        <taxon>Bacteria</taxon>
        <taxon>Bacillati</taxon>
        <taxon>Chloroflexota</taxon>
        <taxon>Ktedonobacteria</taxon>
        <taxon>Ktedonobacterales</taxon>
        <taxon>Dictyobacteraceae</taxon>
        <taxon>Dictyobacter</taxon>
    </lineage>
</organism>